<dbReference type="AlphaFoldDB" id="A0A9Q9PBY4"/>
<geneLocation type="plasmid" evidence="1 2">
    <name>unnamed</name>
</geneLocation>
<organism evidence="1 2">
    <name type="scientific">Curtobacterium poinsettiae</name>
    <dbReference type="NCBI Taxonomy" id="159612"/>
    <lineage>
        <taxon>Bacteria</taxon>
        <taxon>Bacillati</taxon>
        <taxon>Actinomycetota</taxon>
        <taxon>Actinomycetes</taxon>
        <taxon>Micrococcales</taxon>
        <taxon>Microbacteriaceae</taxon>
        <taxon>Curtobacterium</taxon>
    </lineage>
</organism>
<dbReference type="Proteomes" id="UP001062223">
    <property type="component" value="Plasmid unnamed"/>
</dbReference>
<evidence type="ECO:0008006" key="3">
    <source>
        <dbReference type="Google" id="ProtNLM"/>
    </source>
</evidence>
<dbReference type="RefSeq" id="WP_214585463.1">
    <property type="nucleotide sequence ID" value="NZ_CP104936.1"/>
</dbReference>
<dbReference type="EMBL" id="CP106880">
    <property type="protein sequence ID" value="UYC82698.1"/>
    <property type="molecule type" value="Genomic_DNA"/>
</dbReference>
<dbReference type="KEGG" id="cpoi:OE229_17860"/>
<reference evidence="1" key="1">
    <citation type="submission" date="2022-09" db="EMBL/GenBank/DDBJ databases">
        <title>Taxonomy of Curtobacterium flaccumfaciens.</title>
        <authorList>
            <person name="Osdaghi E."/>
            <person name="Taghavi S.M."/>
            <person name="Hamidizade M."/>
            <person name="Abachi H."/>
            <person name="Fazliarab A."/>
            <person name="Baeyen S."/>
            <person name="Portier P."/>
            <person name="Van Vaerenbergh J."/>
            <person name="Jacques M.-A."/>
        </authorList>
    </citation>
    <scope>NUCLEOTIDE SEQUENCE</scope>
    <source>
        <strain evidence="1">AGQB46</strain>
        <plasmid evidence="1">unnamed</plasmid>
    </source>
</reference>
<evidence type="ECO:0000313" key="1">
    <source>
        <dbReference type="EMBL" id="UYC82698.1"/>
    </source>
</evidence>
<dbReference type="GeneID" id="99625265"/>
<sequence length="125" mass="13635">MTVSTEVQHGRVTRLDIHELVRELNGALGPTLVAAATGSKDRKLPIKWANDDGPRPGPDFERRLRLMSRTWGVVAEHEGAHVARAWFIGANPFLGERTPLTAIRDDDAAQLGRAAQAFIDGTDDA</sequence>
<evidence type="ECO:0000313" key="2">
    <source>
        <dbReference type="Proteomes" id="UP001062223"/>
    </source>
</evidence>
<keyword evidence="1" id="KW-0614">Plasmid</keyword>
<gene>
    <name evidence="1" type="ORF">OE229_17860</name>
</gene>
<accession>A0A9Q9PBY4</accession>
<proteinExistence type="predicted"/>
<protein>
    <recommendedName>
        <fullName evidence="3">DUF2384 domain-containing protein</fullName>
    </recommendedName>
</protein>
<name>A0A9Q9PBY4_9MICO</name>